<evidence type="ECO:0000256" key="5">
    <source>
        <dbReference type="ARBA" id="ARBA00023136"/>
    </source>
</evidence>
<gene>
    <name evidence="8" type="ORF">NARC_180008</name>
</gene>
<dbReference type="AlphaFoldDB" id="A0A557SRI0"/>
<dbReference type="InterPro" id="IPR050638">
    <property type="entry name" value="AA-Vitamin_Transporters"/>
</dbReference>
<proteinExistence type="predicted"/>
<dbReference type="SUPFAM" id="SSF103481">
    <property type="entry name" value="Multidrug resistance efflux transporter EmrE"/>
    <property type="match status" value="2"/>
</dbReference>
<keyword evidence="9" id="KW-1185">Reference proteome</keyword>
<feature type="domain" description="EamA" evidence="7">
    <location>
        <begin position="151"/>
        <end position="266"/>
    </location>
</feature>
<evidence type="ECO:0000256" key="2">
    <source>
        <dbReference type="ARBA" id="ARBA00022475"/>
    </source>
</evidence>
<dbReference type="Gene3D" id="1.10.3730.20">
    <property type="match status" value="1"/>
</dbReference>
<comment type="subcellular location">
    <subcellularLocation>
        <location evidence="1">Cell membrane</location>
        <topology evidence="1">Multi-pass membrane protein</topology>
    </subcellularLocation>
</comment>
<sequence length="291" mass="31953">MSWAFLYLAVAAALYGSIASLAKPQLTTIHPILLSSSIYLIIGIVLTILIKLTSRSTKINKSELKYIFIISLFGAVLGPILYFYGLMLTSASLAAILINIEFIFSILLAIIILKERLNKRGVLGILLIFTGLIIVNLNYNDFNIFNNNTLLGNILVVIASLFWAVDNNLSNIILKKGVSISKIIQLKSLIGGTISFCICLIFAIPLGGNINQVPFLIMLSLGGFAGSLYLFLRGMKKIGTIKSVMIFSTSTIFGIIFALIFLKESSKDVYTLLLSSIFVIGEIYFISKEEK</sequence>
<keyword evidence="3 6" id="KW-0812">Transmembrane</keyword>
<feature type="transmembrane region" description="Helical" evidence="6">
    <location>
        <begin position="145"/>
        <end position="165"/>
    </location>
</feature>
<evidence type="ECO:0000259" key="7">
    <source>
        <dbReference type="Pfam" id="PF00892"/>
    </source>
</evidence>
<evidence type="ECO:0000256" key="1">
    <source>
        <dbReference type="ARBA" id="ARBA00004651"/>
    </source>
</evidence>
<feature type="transmembrane region" description="Helical" evidence="6">
    <location>
        <begin position="269"/>
        <end position="287"/>
    </location>
</feature>
<evidence type="ECO:0000256" key="6">
    <source>
        <dbReference type="SAM" id="Phobius"/>
    </source>
</evidence>
<feature type="transmembrane region" description="Helical" evidence="6">
    <location>
        <begin position="64"/>
        <end position="85"/>
    </location>
</feature>
<evidence type="ECO:0000313" key="9">
    <source>
        <dbReference type="Proteomes" id="UP000315289"/>
    </source>
</evidence>
<comment type="caution">
    <text evidence="8">The sequence shown here is derived from an EMBL/GenBank/DDBJ whole genome shotgun (WGS) entry which is preliminary data.</text>
</comment>
<feature type="transmembrane region" description="Helical" evidence="6">
    <location>
        <begin position="186"/>
        <end position="207"/>
    </location>
</feature>
<dbReference type="Proteomes" id="UP000315289">
    <property type="component" value="Unassembled WGS sequence"/>
</dbReference>
<dbReference type="GO" id="GO:0005886">
    <property type="term" value="C:plasma membrane"/>
    <property type="evidence" value="ECO:0007669"/>
    <property type="project" value="UniProtKB-SubCell"/>
</dbReference>
<organism evidence="8 9">
    <name type="scientific">Candidatus Nitrosocosmicus arcticus</name>
    <dbReference type="NCBI Taxonomy" id="2035267"/>
    <lineage>
        <taxon>Archaea</taxon>
        <taxon>Nitrososphaerota</taxon>
        <taxon>Nitrososphaeria</taxon>
        <taxon>Nitrososphaerales</taxon>
        <taxon>Nitrososphaeraceae</taxon>
        <taxon>Candidatus Nitrosocosmicus</taxon>
    </lineage>
</organism>
<evidence type="ECO:0000313" key="8">
    <source>
        <dbReference type="EMBL" id="TVP39197.1"/>
    </source>
</evidence>
<dbReference type="EMBL" id="VOAH01000018">
    <property type="protein sequence ID" value="TVP39197.1"/>
    <property type="molecule type" value="Genomic_DNA"/>
</dbReference>
<dbReference type="PANTHER" id="PTHR32322">
    <property type="entry name" value="INNER MEMBRANE TRANSPORTER"/>
    <property type="match status" value="1"/>
</dbReference>
<dbReference type="OrthoDB" id="78162at2157"/>
<protein>
    <submittedName>
        <fullName evidence="8">Permease of the drug/metabolite transporter (DMT) superfamily</fullName>
    </submittedName>
</protein>
<evidence type="ECO:0000256" key="3">
    <source>
        <dbReference type="ARBA" id="ARBA00022692"/>
    </source>
</evidence>
<keyword evidence="2" id="KW-1003">Cell membrane</keyword>
<dbReference type="InterPro" id="IPR037185">
    <property type="entry name" value="EmrE-like"/>
</dbReference>
<feature type="transmembrane region" description="Helical" evidence="6">
    <location>
        <begin position="120"/>
        <end position="139"/>
    </location>
</feature>
<feature type="transmembrane region" description="Helical" evidence="6">
    <location>
        <begin position="244"/>
        <end position="263"/>
    </location>
</feature>
<accession>A0A557SRI0</accession>
<feature type="transmembrane region" description="Helical" evidence="6">
    <location>
        <begin position="91"/>
        <end position="113"/>
    </location>
</feature>
<dbReference type="InterPro" id="IPR000620">
    <property type="entry name" value="EamA_dom"/>
</dbReference>
<feature type="transmembrane region" description="Helical" evidence="6">
    <location>
        <begin position="213"/>
        <end position="232"/>
    </location>
</feature>
<keyword evidence="4 6" id="KW-1133">Transmembrane helix</keyword>
<feature type="transmembrane region" description="Helical" evidence="6">
    <location>
        <begin position="32"/>
        <end position="52"/>
    </location>
</feature>
<keyword evidence="5 6" id="KW-0472">Membrane</keyword>
<evidence type="ECO:0000256" key="4">
    <source>
        <dbReference type="ARBA" id="ARBA00022989"/>
    </source>
</evidence>
<dbReference type="PANTHER" id="PTHR32322:SF18">
    <property type="entry name" value="S-ADENOSYLMETHIONINE_S-ADENOSYLHOMOCYSTEINE TRANSPORTER"/>
    <property type="match status" value="1"/>
</dbReference>
<dbReference type="Pfam" id="PF00892">
    <property type="entry name" value="EamA"/>
    <property type="match status" value="2"/>
</dbReference>
<feature type="domain" description="EamA" evidence="7">
    <location>
        <begin position="3"/>
        <end position="136"/>
    </location>
</feature>
<reference evidence="8 9" key="1">
    <citation type="journal article" date="2019" name="Front. Microbiol.">
        <title>Ammonia Oxidation by the Arctic Terrestrial Thaumarchaeote Candidatus Nitrosocosmicus arcticus Is Stimulated by Increasing Temperatures.</title>
        <authorList>
            <person name="Alves R.J.E."/>
            <person name="Kerou M."/>
            <person name="Zappe A."/>
            <person name="Bittner R."/>
            <person name="Abby S.S."/>
            <person name="Schmidt H.A."/>
            <person name="Pfeifer K."/>
            <person name="Schleper C."/>
        </authorList>
    </citation>
    <scope>NUCLEOTIDE SEQUENCE [LARGE SCALE GENOMIC DNA]</scope>
    <source>
        <strain evidence="8 9">Kfb</strain>
    </source>
</reference>
<name>A0A557SRI0_9ARCH</name>